<dbReference type="Proteomes" id="UP000231926">
    <property type="component" value="Unassembled WGS sequence"/>
</dbReference>
<dbReference type="EMBL" id="NPDR01000015">
    <property type="protein sequence ID" value="PJZ47582.1"/>
    <property type="molecule type" value="Genomic_DNA"/>
</dbReference>
<dbReference type="OrthoDB" id="103335at2"/>
<dbReference type="InterPro" id="IPR015915">
    <property type="entry name" value="Kelch-typ_b-propeller"/>
</dbReference>
<dbReference type="SUPFAM" id="SSF117281">
    <property type="entry name" value="Kelch motif"/>
    <property type="match status" value="1"/>
</dbReference>
<comment type="caution">
    <text evidence="3">The sequence shown here is derived from an EMBL/GenBank/DDBJ whole genome shotgun (WGS) entry which is preliminary data.</text>
</comment>
<keyword evidence="1" id="KW-0880">Kelch repeat</keyword>
<dbReference type="SUPFAM" id="SSF50965">
    <property type="entry name" value="Galactose oxidase, central domain"/>
    <property type="match status" value="1"/>
</dbReference>
<dbReference type="AlphaFoldDB" id="A0A2M9Y7V7"/>
<proteinExistence type="predicted"/>
<dbReference type="PANTHER" id="PTHR46093:SF18">
    <property type="entry name" value="FIBRONECTIN TYPE-III DOMAIN-CONTAINING PROTEIN"/>
    <property type="match status" value="1"/>
</dbReference>
<evidence type="ECO:0000313" key="4">
    <source>
        <dbReference type="Proteomes" id="UP000231926"/>
    </source>
</evidence>
<protein>
    <submittedName>
        <fullName evidence="3">Galactose oxidase</fullName>
    </submittedName>
</protein>
<name>A0A2M9Y7V7_9LEPT</name>
<evidence type="ECO:0000256" key="1">
    <source>
        <dbReference type="ARBA" id="ARBA00022441"/>
    </source>
</evidence>
<keyword evidence="2" id="KW-0677">Repeat</keyword>
<evidence type="ECO:0000256" key="2">
    <source>
        <dbReference type="ARBA" id="ARBA00022737"/>
    </source>
</evidence>
<dbReference type="RefSeq" id="WP_100711807.1">
    <property type="nucleotide sequence ID" value="NZ_NPDR01000015.1"/>
</dbReference>
<evidence type="ECO:0000313" key="3">
    <source>
        <dbReference type="EMBL" id="PJZ47582.1"/>
    </source>
</evidence>
<organism evidence="3 4">
    <name type="scientific">Leptospira saintgironsiae</name>
    <dbReference type="NCBI Taxonomy" id="2023183"/>
    <lineage>
        <taxon>Bacteria</taxon>
        <taxon>Pseudomonadati</taxon>
        <taxon>Spirochaetota</taxon>
        <taxon>Spirochaetia</taxon>
        <taxon>Leptospirales</taxon>
        <taxon>Leptospiraceae</taxon>
        <taxon>Leptospira</taxon>
    </lineage>
</organism>
<gene>
    <name evidence="3" type="ORF">CH362_18535</name>
</gene>
<dbReference type="InterPro" id="IPR011043">
    <property type="entry name" value="Gal_Oxase/kelch_b-propeller"/>
</dbReference>
<reference evidence="3 4" key="1">
    <citation type="submission" date="2017-07" db="EMBL/GenBank/DDBJ databases">
        <title>Leptospira spp. isolated from tropical soils.</title>
        <authorList>
            <person name="Thibeaux R."/>
            <person name="Iraola G."/>
            <person name="Ferres I."/>
            <person name="Bierque E."/>
            <person name="Girault D."/>
            <person name="Soupe-Gilbert M.-E."/>
            <person name="Picardeau M."/>
            <person name="Goarant C."/>
        </authorList>
    </citation>
    <scope>NUCLEOTIDE SEQUENCE [LARGE SCALE GENOMIC DNA]</scope>
    <source>
        <strain evidence="3 4">FH4-C-A2</strain>
    </source>
</reference>
<keyword evidence="4" id="KW-1185">Reference proteome</keyword>
<dbReference type="PANTHER" id="PTHR46093">
    <property type="entry name" value="ACYL-COA-BINDING DOMAIN-CONTAINING PROTEIN 5"/>
    <property type="match status" value="1"/>
</dbReference>
<accession>A0A2M9Y7V7</accession>
<sequence>MNLFKQIRKTIYAVFFIFFLPVCSNGGGGSSSLGLLTLLGGSATELPSEWIWVSGRAFDTLGGGYGLGVYGTKGVTDPANFPGGRQDAMQWIDSSNQLWLFGGTGRDPGTGFGRLNDLWKFDGTNWTWVKGANTVNSNGSYGTKGVADPGNDPGARMGGTTWVDSSGNLWLFGGCGNINSWDCFSDLWKFDGTNWTWVAGPNTKNTNGVYGTKGLANSANFPGGRQGATGWIDSSGTVWIFGANAGLEESFGTPSTLNDLWKFDGTNWTWVGGPKTIGGPGDGDRGVKGVGVASNIPSSRGKAISWVDSSDNLWLFGGSSFDGDWNDIWKFDGANWVWVSGSSTANEIGVYGKKNISSSNNIIGSRSSAIGGKLPNGKIWIFGGFGVDSTGNGGQLNDLWIFDGKKWTWKGGTDLVTQAGNFGPKGKAGTNYYPGGRFGQSGWTDSKGNIWIFGGQGIDSNGNNEFQNDLWKVRP</sequence>
<dbReference type="Gene3D" id="2.120.10.80">
    <property type="entry name" value="Kelch-type beta propeller"/>
    <property type="match status" value="2"/>
</dbReference>